<evidence type="ECO:0000256" key="4">
    <source>
        <dbReference type="ARBA" id="ARBA00022448"/>
    </source>
</evidence>
<keyword evidence="10 11" id="KW-0472">Membrane</keyword>
<name>A0A5Q2QFB7_9GAMM</name>
<comment type="subcellular location">
    <subcellularLocation>
        <location evidence="1">Cell membrane</location>
        <topology evidence="1">Single-pass membrane protein</topology>
    </subcellularLocation>
</comment>
<dbReference type="Pfam" id="PF02699">
    <property type="entry name" value="YajC"/>
    <property type="match status" value="1"/>
</dbReference>
<dbReference type="GO" id="GO:0015031">
    <property type="term" value="P:protein transport"/>
    <property type="evidence" value="ECO:0007669"/>
    <property type="project" value="UniProtKB-KW"/>
</dbReference>
<dbReference type="InterPro" id="IPR003849">
    <property type="entry name" value="Preprotein_translocase_YajC"/>
</dbReference>
<dbReference type="SMART" id="SM01323">
    <property type="entry name" value="YajC"/>
    <property type="match status" value="1"/>
</dbReference>
<keyword evidence="6 11" id="KW-0812">Transmembrane</keyword>
<dbReference type="GO" id="GO:0005886">
    <property type="term" value="C:plasma membrane"/>
    <property type="evidence" value="ECO:0007669"/>
    <property type="project" value="UniProtKB-SubCell"/>
</dbReference>
<dbReference type="PANTHER" id="PTHR33909:SF1">
    <property type="entry name" value="SEC TRANSLOCON ACCESSORY COMPLEX SUBUNIT YAJC"/>
    <property type="match status" value="1"/>
</dbReference>
<evidence type="ECO:0000256" key="2">
    <source>
        <dbReference type="ARBA" id="ARBA00006742"/>
    </source>
</evidence>
<evidence type="ECO:0000256" key="1">
    <source>
        <dbReference type="ARBA" id="ARBA00004162"/>
    </source>
</evidence>
<comment type="similarity">
    <text evidence="2">Belongs to the YajC family.</text>
</comment>
<dbReference type="KEGG" id="llp:GH975_03630"/>
<keyword evidence="7" id="KW-0653">Protein transport</keyword>
<evidence type="ECO:0000313" key="13">
    <source>
        <dbReference type="Proteomes" id="UP000388235"/>
    </source>
</evidence>
<dbReference type="PANTHER" id="PTHR33909">
    <property type="entry name" value="SEC TRANSLOCON ACCESSORY COMPLEX SUBUNIT YAJC"/>
    <property type="match status" value="1"/>
</dbReference>
<feature type="transmembrane region" description="Helical" evidence="11">
    <location>
        <begin position="20"/>
        <end position="38"/>
    </location>
</feature>
<keyword evidence="5" id="KW-1003">Cell membrane</keyword>
<dbReference type="RefSeq" id="WP_153713209.1">
    <property type="nucleotide sequence ID" value="NZ_CP045871.1"/>
</dbReference>
<keyword evidence="9" id="KW-0811">Translocation</keyword>
<dbReference type="EMBL" id="CP045871">
    <property type="protein sequence ID" value="QGG79705.1"/>
    <property type="molecule type" value="Genomic_DNA"/>
</dbReference>
<reference evidence="12 13" key="1">
    <citation type="submission" date="2019-11" db="EMBL/GenBank/DDBJ databases">
        <authorList>
            <person name="Khan S.A."/>
            <person name="Jeon C.O."/>
            <person name="Chun B.H."/>
        </authorList>
    </citation>
    <scope>NUCLEOTIDE SEQUENCE [LARGE SCALE GENOMIC DNA]</scope>
    <source>
        <strain evidence="12 13">IMCC 1097</strain>
    </source>
</reference>
<sequence length="110" mass="11935">MDFLIPMAHAADAPAAAPAWINFGMLAIFIAIFYFLLWRPQQKRAKEHRELVGTLAKGDEVVTGGGVAGTVVKVNDDYAIVELSEGNEVVVQKQAIATTLPKGTLKDIRK</sequence>
<evidence type="ECO:0000256" key="8">
    <source>
        <dbReference type="ARBA" id="ARBA00022989"/>
    </source>
</evidence>
<proteinExistence type="inferred from homology"/>
<dbReference type="Proteomes" id="UP000388235">
    <property type="component" value="Chromosome"/>
</dbReference>
<accession>A0A5Q2QFB7</accession>
<evidence type="ECO:0000256" key="9">
    <source>
        <dbReference type="ARBA" id="ARBA00023010"/>
    </source>
</evidence>
<evidence type="ECO:0000256" key="3">
    <source>
        <dbReference type="ARBA" id="ARBA00014962"/>
    </source>
</evidence>
<keyword evidence="13" id="KW-1185">Reference proteome</keyword>
<organism evidence="12 13">
    <name type="scientific">Litorivicinus lipolyticus</name>
    <dbReference type="NCBI Taxonomy" id="418701"/>
    <lineage>
        <taxon>Bacteria</taxon>
        <taxon>Pseudomonadati</taxon>
        <taxon>Pseudomonadota</taxon>
        <taxon>Gammaproteobacteria</taxon>
        <taxon>Oceanospirillales</taxon>
        <taxon>Litorivicinaceae</taxon>
        <taxon>Litorivicinus</taxon>
    </lineage>
</organism>
<gene>
    <name evidence="12" type="primary">yajC</name>
    <name evidence="12" type="ORF">GH975_03630</name>
</gene>
<dbReference type="PRINTS" id="PR01853">
    <property type="entry name" value="YAJCTRNLCASE"/>
</dbReference>
<protein>
    <recommendedName>
        <fullName evidence="3">Sec translocon accessory complex subunit YajC</fullName>
    </recommendedName>
</protein>
<keyword evidence="4" id="KW-0813">Transport</keyword>
<evidence type="ECO:0000256" key="5">
    <source>
        <dbReference type="ARBA" id="ARBA00022475"/>
    </source>
</evidence>
<evidence type="ECO:0000256" key="10">
    <source>
        <dbReference type="ARBA" id="ARBA00023136"/>
    </source>
</evidence>
<evidence type="ECO:0000256" key="6">
    <source>
        <dbReference type="ARBA" id="ARBA00022692"/>
    </source>
</evidence>
<dbReference type="NCBIfam" id="TIGR00739">
    <property type="entry name" value="yajC"/>
    <property type="match status" value="1"/>
</dbReference>
<dbReference type="OrthoDB" id="9811406at2"/>
<evidence type="ECO:0000256" key="7">
    <source>
        <dbReference type="ARBA" id="ARBA00022927"/>
    </source>
</evidence>
<evidence type="ECO:0000313" key="12">
    <source>
        <dbReference type="EMBL" id="QGG79705.1"/>
    </source>
</evidence>
<keyword evidence="8 11" id="KW-1133">Transmembrane helix</keyword>
<dbReference type="AlphaFoldDB" id="A0A5Q2QFB7"/>
<evidence type="ECO:0000256" key="11">
    <source>
        <dbReference type="SAM" id="Phobius"/>
    </source>
</evidence>